<evidence type="ECO:0000256" key="2">
    <source>
        <dbReference type="SAM" id="MobiDB-lite"/>
    </source>
</evidence>
<keyword evidence="1" id="KW-0175">Coiled coil</keyword>
<protein>
    <submittedName>
        <fullName evidence="5">DUF4124 domain-containing protein</fullName>
    </submittedName>
</protein>
<sequence length="173" mass="19134">MHKVTVLLILAWPLCQAFAVHAEIYVSRDAQGRATYSNVPSKDARSLNLETRIPQSPAPASKPISNSANGVAVDKPPRIAAPALSNGFPRIDTATQLQRDDMRKVILRSELQSEQQALLEARKQYAEASAAPELAADGRASSRHSRKIEQIRADLANHERNIQLLQKELQLIR</sequence>
<keyword evidence="3" id="KW-0732">Signal</keyword>
<keyword evidence="6" id="KW-1185">Reference proteome</keyword>
<dbReference type="Pfam" id="PF13511">
    <property type="entry name" value="DUF4124"/>
    <property type="match status" value="1"/>
</dbReference>
<dbReference type="AlphaFoldDB" id="A0A3N0V2B9"/>
<evidence type="ECO:0000259" key="4">
    <source>
        <dbReference type="Pfam" id="PF13511"/>
    </source>
</evidence>
<evidence type="ECO:0000256" key="1">
    <source>
        <dbReference type="SAM" id="Coils"/>
    </source>
</evidence>
<feature type="region of interest" description="Disordered" evidence="2">
    <location>
        <begin position="53"/>
        <end position="73"/>
    </location>
</feature>
<accession>A0A3N0V2B9</accession>
<proteinExistence type="predicted"/>
<gene>
    <name evidence="5" type="ORF">ED236_04240</name>
</gene>
<organism evidence="5 6">
    <name type="scientific">Pseudomethylobacillus aquaticus</name>
    <dbReference type="NCBI Taxonomy" id="2676064"/>
    <lineage>
        <taxon>Bacteria</taxon>
        <taxon>Pseudomonadati</taxon>
        <taxon>Pseudomonadota</taxon>
        <taxon>Betaproteobacteria</taxon>
        <taxon>Nitrosomonadales</taxon>
        <taxon>Methylophilaceae</taxon>
        <taxon>Pseudomethylobacillus</taxon>
    </lineage>
</organism>
<name>A0A3N0V2B9_9PROT</name>
<evidence type="ECO:0000313" key="6">
    <source>
        <dbReference type="Proteomes" id="UP000275137"/>
    </source>
</evidence>
<feature type="signal peptide" evidence="3">
    <location>
        <begin position="1"/>
        <end position="22"/>
    </location>
</feature>
<dbReference type="EMBL" id="RJVP01000002">
    <property type="protein sequence ID" value="ROH86920.1"/>
    <property type="molecule type" value="Genomic_DNA"/>
</dbReference>
<feature type="coiled-coil region" evidence="1">
    <location>
        <begin position="104"/>
        <end position="168"/>
    </location>
</feature>
<dbReference type="Proteomes" id="UP000275137">
    <property type="component" value="Unassembled WGS sequence"/>
</dbReference>
<feature type="chain" id="PRO_5018212197" evidence="3">
    <location>
        <begin position="23"/>
        <end position="173"/>
    </location>
</feature>
<reference evidence="5 6" key="1">
    <citation type="submission" date="2018-10" db="EMBL/GenBank/DDBJ databases">
        <authorList>
            <person name="Chen W.-M."/>
        </authorList>
    </citation>
    <scope>NUCLEOTIDE SEQUENCE [LARGE SCALE GENOMIC DNA]</scope>
    <source>
        <strain evidence="5 6">H-5</strain>
    </source>
</reference>
<evidence type="ECO:0000313" key="5">
    <source>
        <dbReference type="EMBL" id="ROH86920.1"/>
    </source>
</evidence>
<feature type="domain" description="DUF4124" evidence="4">
    <location>
        <begin position="17"/>
        <end position="61"/>
    </location>
</feature>
<dbReference type="InterPro" id="IPR025392">
    <property type="entry name" value="DUF4124"/>
</dbReference>
<comment type="caution">
    <text evidence="5">The sequence shown here is derived from an EMBL/GenBank/DDBJ whole genome shotgun (WGS) entry which is preliminary data.</text>
</comment>
<evidence type="ECO:0000256" key="3">
    <source>
        <dbReference type="SAM" id="SignalP"/>
    </source>
</evidence>